<organism evidence="2 3">
    <name type="scientific">Xylaria arbuscula</name>
    <dbReference type="NCBI Taxonomy" id="114810"/>
    <lineage>
        <taxon>Eukaryota</taxon>
        <taxon>Fungi</taxon>
        <taxon>Dikarya</taxon>
        <taxon>Ascomycota</taxon>
        <taxon>Pezizomycotina</taxon>
        <taxon>Sordariomycetes</taxon>
        <taxon>Xylariomycetidae</taxon>
        <taxon>Xylariales</taxon>
        <taxon>Xylariaceae</taxon>
        <taxon>Xylaria</taxon>
    </lineage>
</organism>
<name>A0A9W8NHY3_9PEZI</name>
<keyword evidence="3" id="KW-1185">Reference proteome</keyword>
<sequence length="230" mass="26525">MEIEAEAVRQSHEQQVLECAEKEVETSRHNEQLTKRLKETERERDSHAGAIRRMLEEAETTRQKHEVEVGRRPSKGQGSEPEGYWKVAHDSAVKHQQTAESARDKQAQKRSHDTYAKEKRLLMEEKAVLERDLAQKVQDNTKLEGKIEEAVQARLSVEGRVKELERDLEARTQALTTSMERREGLEQRSGSEQGSIERWLEFALTTGQISSVQYGEPLTARDGYWTMLQQ</sequence>
<feature type="compositionally biased region" description="Basic and acidic residues" evidence="1">
    <location>
        <begin position="1"/>
        <end position="12"/>
    </location>
</feature>
<reference evidence="2" key="1">
    <citation type="submission" date="2022-07" db="EMBL/GenBank/DDBJ databases">
        <title>Genome Sequence of Xylaria arbuscula.</title>
        <authorList>
            <person name="Buettner E."/>
        </authorList>
    </citation>
    <scope>NUCLEOTIDE SEQUENCE</scope>
    <source>
        <strain evidence="2">VT107</strain>
    </source>
</reference>
<dbReference type="EMBL" id="JANPWZ010000459">
    <property type="protein sequence ID" value="KAJ3576735.1"/>
    <property type="molecule type" value="Genomic_DNA"/>
</dbReference>
<protein>
    <submittedName>
        <fullName evidence="2">Uncharacterized protein</fullName>
    </submittedName>
</protein>
<proteinExistence type="predicted"/>
<feature type="compositionally biased region" description="Basic and acidic residues" evidence="1">
    <location>
        <begin position="19"/>
        <end position="71"/>
    </location>
</feature>
<evidence type="ECO:0000256" key="1">
    <source>
        <dbReference type="SAM" id="MobiDB-lite"/>
    </source>
</evidence>
<comment type="caution">
    <text evidence="2">The sequence shown here is derived from an EMBL/GenBank/DDBJ whole genome shotgun (WGS) entry which is preliminary data.</text>
</comment>
<dbReference type="AlphaFoldDB" id="A0A9W8NHY3"/>
<evidence type="ECO:0000313" key="2">
    <source>
        <dbReference type="EMBL" id="KAJ3576735.1"/>
    </source>
</evidence>
<feature type="region of interest" description="Disordered" evidence="1">
    <location>
        <begin position="1"/>
        <end position="113"/>
    </location>
</feature>
<gene>
    <name evidence="2" type="ORF">NPX13_g3602</name>
</gene>
<dbReference type="Proteomes" id="UP001148614">
    <property type="component" value="Unassembled WGS sequence"/>
</dbReference>
<feature type="compositionally biased region" description="Basic and acidic residues" evidence="1">
    <location>
        <begin position="101"/>
        <end position="113"/>
    </location>
</feature>
<evidence type="ECO:0000313" key="3">
    <source>
        <dbReference type="Proteomes" id="UP001148614"/>
    </source>
</evidence>
<accession>A0A9W8NHY3</accession>